<dbReference type="Proteomes" id="UP000738349">
    <property type="component" value="Unassembled WGS sequence"/>
</dbReference>
<evidence type="ECO:0000256" key="1">
    <source>
        <dbReference type="SAM" id="Phobius"/>
    </source>
</evidence>
<comment type="caution">
    <text evidence="2">The sequence shown here is derived from an EMBL/GenBank/DDBJ whole genome shotgun (WGS) entry which is preliminary data.</text>
</comment>
<keyword evidence="3" id="KW-1185">Reference proteome</keyword>
<reference evidence="2" key="1">
    <citation type="journal article" date="2021" name="Nat. Commun.">
        <title>Genetic determinants of endophytism in the Arabidopsis root mycobiome.</title>
        <authorList>
            <person name="Mesny F."/>
            <person name="Miyauchi S."/>
            <person name="Thiergart T."/>
            <person name="Pickel B."/>
            <person name="Atanasova L."/>
            <person name="Karlsson M."/>
            <person name="Huettel B."/>
            <person name="Barry K.W."/>
            <person name="Haridas S."/>
            <person name="Chen C."/>
            <person name="Bauer D."/>
            <person name="Andreopoulos W."/>
            <person name="Pangilinan J."/>
            <person name="LaButti K."/>
            <person name="Riley R."/>
            <person name="Lipzen A."/>
            <person name="Clum A."/>
            <person name="Drula E."/>
            <person name="Henrissat B."/>
            <person name="Kohler A."/>
            <person name="Grigoriev I.V."/>
            <person name="Martin F.M."/>
            <person name="Hacquard S."/>
        </authorList>
    </citation>
    <scope>NUCLEOTIDE SEQUENCE</scope>
    <source>
        <strain evidence="2">MPI-CAGE-AT-0147</strain>
    </source>
</reference>
<sequence length="109" mass="11990">MSSLASSMAEAVTRQLQRTVAGEKHCQKRLVPLLLAHLKCDKNESPRNGYLLVWCGVKGVCVNKGSSLDFLKCLELWCVSFGVSLGVCCLVSVYVTGGKRSRERSREGR</sequence>
<dbReference type="EMBL" id="JAGMUV010000041">
    <property type="protein sequence ID" value="KAH7111444.1"/>
    <property type="molecule type" value="Genomic_DNA"/>
</dbReference>
<feature type="transmembrane region" description="Helical" evidence="1">
    <location>
        <begin position="74"/>
        <end position="96"/>
    </location>
</feature>
<protein>
    <submittedName>
        <fullName evidence="2">Uncharacterized protein</fullName>
    </submittedName>
</protein>
<evidence type="ECO:0000313" key="2">
    <source>
        <dbReference type="EMBL" id="KAH7111444.1"/>
    </source>
</evidence>
<name>A0A9P9D2I8_9HYPO</name>
<gene>
    <name evidence="2" type="ORF">EDB81DRAFT_862928</name>
</gene>
<keyword evidence="1" id="KW-0812">Transmembrane</keyword>
<proteinExistence type="predicted"/>
<evidence type="ECO:0000313" key="3">
    <source>
        <dbReference type="Proteomes" id="UP000738349"/>
    </source>
</evidence>
<keyword evidence="1" id="KW-0472">Membrane</keyword>
<keyword evidence="1" id="KW-1133">Transmembrane helix</keyword>
<organism evidence="2 3">
    <name type="scientific">Dactylonectria macrodidyma</name>
    <dbReference type="NCBI Taxonomy" id="307937"/>
    <lineage>
        <taxon>Eukaryota</taxon>
        <taxon>Fungi</taxon>
        <taxon>Dikarya</taxon>
        <taxon>Ascomycota</taxon>
        <taxon>Pezizomycotina</taxon>
        <taxon>Sordariomycetes</taxon>
        <taxon>Hypocreomycetidae</taxon>
        <taxon>Hypocreales</taxon>
        <taxon>Nectriaceae</taxon>
        <taxon>Dactylonectria</taxon>
    </lineage>
</organism>
<dbReference type="AlphaFoldDB" id="A0A9P9D2I8"/>
<accession>A0A9P9D2I8</accession>